<accession>A0A2P8QG00</accession>
<organism evidence="1 2">
    <name type="scientific">Streptomyces dioscori</name>
    <dbReference type="NCBI Taxonomy" id="2109333"/>
    <lineage>
        <taxon>Bacteria</taxon>
        <taxon>Bacillati</taxon>
        <taxon>Actinomycetota</taxon>
        <taxon>Actinomycetes</taxon>
        <taxon>Kitasatosporales</taxon>
        <taxon>Streptomycetaceae</taxon>
        <taxon>Streptomyces</taxon>
        <taxon>Streptomyces aurantiacus group</taxon>
    </lineage>
</organism>
<proteinExistence type="predicted"/>
<evidence type="ECO:0000313" key="2">
    <source>
        <dbReference type="Proteomes" id="UP000240429"/>
    </source>
</evidence>
<dbReference type="PANTHER" id="PTHR12697:SF5">
    <property type="entry name" value="DEOXYHYPUSINE HYDROXYLASE"/>
    <property type="match status" value="1"/>
</dbReference>
<dbReference type="SMART" id="SM00567">
    <property type="entry name" value="EZ_HEAT"/>
    <property type="match status" value="6"/>
</dbReference>
<dbReference type="RefSeq" id="WP_107014940.1">
    <property type="nucleotide sequence ID" value="NZ_KZ679038.1"/>
</dbReference>
<keyword evidence="2" id="KW-1185">Reference proteome</keyword>
<dbReference type="PANTHER" id="PTHR12697">
    <property type="entry name" value="PBS LYASE HEAT-LIKE PROTEIN"/>
    <property type="match status" value="1"/>
</dbReference>
<dbReference type="Gene3D" id="1.25.10.10">
    <property type="entry name" value="Leucine-rich Repeat Variant"/>
    <property type="match status" value="3"/>
</dbReference>
<dbReference type="OrthoDB" id="4160491at2"/>
<dbReference type="InterPro" id="IPR004155">
    <property type="entry name" value="PBS_lyase_HEAT"/>
</dbReference>
<dbReference type="InterPro" id="IPR016024">
    <property type="entry name" value="ARM-type_fold"/>
</dbReference>
<protein>
    <recommendedName>
        <fullName evidence="3">PBS lyase</fullName>
    </recommendedName>
</protein>
<dbReference type="GO" id="GO:0016491">
    <property type="term" value="F:oxidoreductase activity"/>
    <property type="evidence" value="ECO:0007669"/>
    <property type="project" value="TreeGrafter"/>
</dbReference>
<dbReference type="AlphaFoldDB" id="A0A2P8QG00"/>
<gene>
    <name evidence="1" type="ORF">C6Y14_03660</name>
</gene>
<comment type="caution">
    <text evidence="1">The sequence shown here is derived from an EMBL/GenBank/DDBJ whole genome shotgun (WGS) entry which is preliminary data.</text>
</comment>
<dbReference type="Proteomes" id="UP000240429">
    <property type="component" value="Unassembled WGS sequence"/>
</dbReference>
<dbReference type="EMBL" id="PYBJ01000001">
    <property type="protein sequence ID" value="PSM45183.1"/>
    <property type="molecule type" value="Genomic_DNA"/>
</dbReference>
<dbReference type="SUPFAM" id="SSF48371">
    <property type="entry name" value="ARM repeat"/>
    <property type="match status" value="1"/>
</dbReference>
<reference evidence="1 2" key="1">
    <citation type="submission" date="2018-03" db="EMBL/GenBank/DDBJ databases">
        <title>Streptomyces dioscori sp. nov., a novel endophytic actinobacterium isolated from bulbil of Dioscorea bulbifera L.</title>
        <authorList>
            <person name="Zhikuan W."/>
        </authorList>
    </citation>
    <scope>NUCLEOTIDE SEQUENCE [LARGE SCALE GENOMIC DNA]</scope>
    <source>
        <strain evidence="1 2">A217</strain>
    </source>
</reference>
<sequence length="422" mass="45071">MGTEQQITYFLRELADTGRHADPERRAAAAKGLGRTGRPEHAGVLTGAAADPVPAVRAAAALGLGRLGVPEAGGTVLPELMRDTDPWVRRRASVAAIRLKLTGPAVTRAFADLLGDPDHHLRINALDGLYTLGVAGDVAALVRLLGDPEGAVWGRALRVLYPLRDDPAVRAEVIRTAREGEGAARAQVLQMLPRNCTERLLVSLLTGLRDPSTEVRYAVARRLLDLERNSVRDALFEALRTERNPEVAGLLLSGLGRRGERLMTDLAVRWLGDPRAGRQAAGALGDLDTGSAREHLRGALADGKLPASTRGAAAREVGRAGRWDAVWLLIPLLDDPEADVRTGAIGGLGALVRDGLRFWERRPVADALTAHLASGRDETWRTSNALDGLDEALPALRRLAAEAASEEIRAAARELVDAAEAD</sequence>
<evidence type="ECO:0008006" key="3">
    <source>
        <dbReference type="Google" id="ProtNLM"/>
    </source>
</evidence>
<dbReference type="InterPro" id="IPR011989">
    <property type="entry name" value="ARM-like"/>
</dbReference>
<evidence type="ECO:0000313" key="1">
    <source>
        <dbReference type="EMBL" id="PSM45183.1"/>
    </source>
</evidence>
<name>A0A2P8QG00_9ACTN</name>
<dbReference type="Pfam" id="PF13646">
    <property type="entry name" value="HEAT_2"/>
    <property type="match status" value="1"/>
</dbReference>